<feature type="domain" description="SLH" evidence="3">
    <location>
        <begin position="73"/>
        <end position="136"/>
    </location>
</feature>
<evidence type="ECO:0000259" key="3">
    <source>
        <dbReference type="PROSITE" id="PS51272"/>
    </source>
</evidence>
<dbReference type="PANTHER" id="PTHR43308">
    <property type="entry name" value="OUTER MEMBRANE PROTEIN ALPHA-RELATED"/>
    <property type="match status" value="1"/>
</dbReference>
<feature type="region of interest" description="Disordered" evidence="1">
    <location>
        <begin position="17"/>
        <end position="75"/>
    </location>
</feature>
<dbReference type="PANTHER" id="PTHR43308:SF1">
    <property type="entry name" value="OUTER MEMBRANE PROTEIN ALPHA"/>
    <property type="match status" value="1"/>
</dbReference>
<dbReference type="RefSeq" id="WP_264775223.1">
    <property type="nucleotide sequence ID" value="NZ_AP026560.1"/>
</dbReference>
<dbReference type="Pfam" id="PF00395">
    <property type="entry name" value="SLH"/>
    <property type="match status" value="1"/>
</dbReference>
<organism evidence="4 5">
    <name type="scientific">Deinococcus aetherius</name>
    <dbReference type="NCBI Taxonomy" id="200252"/>
    <lineage>
        <taxon>Bacteria</taxon>
        <taxon>Thermotogati</taxon>
        <taxon>Deinococcota</taxon>
        <taxon>Deinococci</taxon>
        <taxon>Deinococcales</taxon>
        <taxon>Deinococcaceae</taxon>
        <taxon>Deinococcus</taxon>
    </lineage>
</organism>
<proteinExistence type="predicted"/>
<feature type="region of interest" description="Disordered" evidence="1">
    <location>
        <begin position="241"/>
        <end position="273"/>
    </location>
</feature>
<keyword evidence="5" id="KW-1185">Reference proteome</keyword>
<evidence type="ECO:0000256" key="2">
    <source>
        <dbReference type="SAM" id="SignalP"/>
    </source>
</evidence>
<dbReference type="SUPFAM" id="SSF56925">
    <property type="entry name" value="OMPA-like"/>
    <property type="match status" value="1"/>
</dbReference>
<dbReference type="InterPro" id="IPR051465">
    <property type="entry name" value="Cell_Envelope_Struct_Comp"/>
</dbReference>
<feature type="chain" id="PRO_5046490918" evidence="2">
    <location>
        <begin position="21"/>
        <end position="455"/>
    </location>
</feature>
<dbReference type="PROSITE" id="PS51272">
    <property type="entry name" value="SLH"/>
    <property type="match status" value="1"/>
</dbReference>
<accession>A0ABN6RGN8</accession>
<evidence type="ECO:0000313" key="5">
    <source>
        <dbReference type="Proteomes" id="UP001064971"/>
    </source>
</evidence>
<dbReference type="EMBL" id="AP026560">
    <property type="protein sequence ID" value="BDP42530.1"/>
    <property type="molecule type" value="Genomic_DNA"/>
</dbReference>
<sequence length="455" mass="45604">MRKSLIIASTLALSVGAASAQTDQTTTPAAPATQTTPAPTTPATNTTQTTDQTATPAATPAAAPATTTATPSQVTTFSDVPAGHWAKDAVDVIVQRGLIQGFPDGTFRGNESLTRYQAALIFYRLLQNGGLSNSNLSQGDLTTITRGIQEVSTELAALTTRVTDLERLSADQQARITALEGRIAALGTGTGTAGTDTAALTARIDALEAAVRALPTAPAATAGTDTAALTARIDALEAAARNAATTPATTTPAPTTTGTDTTGTVTTTPAPSTVVIGDTAPAATAPTRGNLFAGVSIGAASAGSLGNCYIPNANGRAVNFCASFGGMIGSTQIIGPVGARVAADYRPGANAISADVNATVATTFGRFQPYAGAGLGLTSSRTRATAATPNPTGNSTDTYVSALIGVDFQVTDTISAFAEADARYYLTNKGVGAAQDAAATRGFGNAVKAGLKFYF</sequence>
<evidence type="ECO:0000256" key="1">
    <source>
        <dbReference type="SAM" id="MobiDB-lite"/>
    </source>
</evidence>
<reference evidence="4" key="1">
    <citation type="submission" date="2022-07" db="EMBL/GenBank/DDBJ databases">
        <title>Complete Genome Sequence of the Radioresistant Bacterium Deinococcus aetherius ST0316, Isolated from the Air Dust collected in Lower Stratosphere above Japan.</title>
        <authorList>
            <person name="Satoh K."/>
            <person name="Hagiwara K."/>
            <person name="Katsumata K."/>
            <person name="Kubo A."/>
            <person name="Yokobori S."/>
            <person name="Yamagishi A."/>
            <person name="Oono Y."/>
            <person name="Narumi I."/>
        </authorList>
    </citation>
    <scope>NUCLEOTIDE SEQUENCE</scope>
    <source>
        <strain evidence="4">ST0316</strain>
    </source>
</reference>
<protein>
    <submittedName>
        <fullName evidence="4">SLH family protein</fullName>
    </submittedName>
</protein>
<dbReference type="InterPro" id="IPR011250">
    <property type="entry name" value="OMP/PagP_B-barrel"/>
</dbReference>
<dbReference type="Gene3D" id="2.40.160.20">
    <property type="match status" value="1"/>
</dbReference>
<dbReference type="InterPro" id="IPR001119">
    <property type="entry name" value="SLH_dom"/>
</dbReference>
<name>A0ABN6RGN8_9DEIO</name>
<gene>
    <name evidence="4" type="ORF">DAETH_24990</name>
</gene>
<dbReference type="Gene3D" id="1.20.5.340">
    <property type="match status" value="1"/>
</dbReference>
<evidence type="ECO:0000313" key="4">
    <source>
        <dbReference type="EMBL" id="BDP42530.1"/>
    </source>
</evidence>
<dbReference type="Proteomes" id="UP001064971">
    <property type="component" value="Chromosome"/>
</dbReference>
<feature type="signal peptide" evidence="2">
    <location>
        <begin position="1"/>
        <end position="20"/>
    </location>
</feature>
<keyword evidence="2" id="KW-0732">Signal</keyword>